<protein>
    <submittedName>
        <fullName evidence="1">Uncharacterized protein</fullName>
    </submittedName>
</protein>
<sequence>MVAKVMNEEQRINICKTGLDQICSMLRSSPQDWRNYVHLARSVVAHLDQTTFMRQASRTTEQAWMVAGLQRLASSDTDSGGIPDLAAWCSQQWMIIYQRDARNVAALRGIGQAYMARAQPVLARIHRADRSSSSSGGSSQQSARSLSASEEERQSAAATAEAEKRAGTQDYVEARSLLQPATEYFERAVAAATEQRVLSGDLLATTAEAYMSLGNASSPRVNERCFRRAVQLLRAASQIRGYSLSRYLQQYLEDYSKLLD</sequence>
<dbReference type="EMBL" id="JAUTXU010000101">
    <property type="protein sequence ID" value="KAK3708447.1"/>
    <property type="molecule type" value="Genomic_DNA"/>
</dbReference>
<reference evidence="1" key="1">
    <citation type="submission" date="2023-07" db="EMBL/GenBank/DDBJ databases">
        <title>Black Yeasts Isolated from many extreme environments.</title>
        <authorList>
            <person name="Coleine C."/>
            <person name="Stajich J.E."/>
            <person name="Selbmann L."/>
        </authorList>
    </citation>
    <scope>NUCLEOTIDE SEQUENCE</scope>
    <source>
        <strain evidence="1">CCFEE 5714</strain>
    </source>
</reference>
<keyword evidence="2" id="KW-1185">Reference proteome</keyword>
<gene>
    <name evidence="1" type="ORF">LTR37_011543</name>
</gene>
<evidence type="ECO:0000313" key="2">
    <source>
        <dbReference type="Proteomes" id="UP001281147"/>
    </source>
</evidence>
<name>A0ACC3N2I5_9PEZI</name>
<accession>A0ACC3N2I5</accession>
<dbReference type="Proteomes" id="UP001281147">
    <property type="component" value="Unassembled WGS sequence"/>
</dbReference>
<organism evidence="1 2">
    <name type="scientific">Vermiconidia calcicola</name>
    <dbReference type="NCBI Taxonomy" id="1690605"/>
    <lineage>
        <taxon>Eukaryota</taxon>
        <taxon>Fungi</taxon>
        <taxon>Dikarya</taxon>
        <taxon>Ascomycota</taxon>
        <taxon>Pezizomycotina</taxon>
        <taxon>Dothideomycetes</taxon>
        <taxon>Dothideomycetidae</taxon>
        <taxon>Mycosphaerellales</taxon>
        <taxon>Extremaceae</taxon>
        <taxon>Vermiconidia</taxon>
    </lineage>
</organism>
<comment type="caution">
    <text evidence="1">The sequence shown here is derived from an EMBL/GenBank/DDBJ whole genome shotgun (WGS) entry which is preliminary data.</text>
</comment>
<proteinExistence type="predicted"/>
<evidence type="ECO:0000313" key="1">
    <source>
        <dbReference type="EMBL" id="KAK3708447.1"/>
    </source>
</evidence>